<name>A0A316VJK0_9BASI</name>
<dbReference type="GO" id="GO:0070292">
    <property type="term" value="P:N-acylphosphatidylethanolamine metabolic process"/>
    <property type="evidence" value="ECO:0007669"/>
    <property type="project" value="TreeGrafter"/>
</dbReference>
<dbReference type="GO" id="GO:0005737">
    <property type="term" value="C:cytoplasm"/>
    <property type="evidence" value="ECO:0007669"/>
    <property type="project" value="TreeGrafter"/>
</dbReference>
<dbReference type="AlphaFoldDB" id="A0A316VJK0"/>
<dbReference type="RefSeq" id="XP_025358028.1">
    <property type="nucleotide sequence ID" value="XM_025495796.1"/>
</dbReference>
<evidence type="ECO:0000313" key="5">
    <source>
        <dbReference type="Proteomes" id="UP000245771"/>
    </source>
</evidence>
<dbReference type="GO" id="GO:0070290">
    <property type="term" value="F:N-acylphosphatidylethanolamine-specific phospholipase D activity"/>
    <property type="evidence" value="ECO:0007669"/>
    <property type="project" value="InterPro"/>
</dbReference>
<dbReference type="SUPFAM" id="SSF56281">
    <property type="entry name" value="Metallo-hydrolase/oxidoreductase"/>
    <property type="match status" value="1"/>
</dbReference>
<evidence type="ECO:0000256" key="1">
    <source>
        <dbReference type="PIRSR" id="PIRSR038896-50"/>
    </source>
</evidence>
<evidence type="ECO:0000256" key="2">
    <source>
        <dbReference type="SAM" id="MobiDB-lite"/>
    </source>
</evidence>
<keyword evidence="4" id="KW-0378">Hydrolase</keyword>
<feature type="non-terminal residue" evidence="4">
    <location>
        <position position="1"/>
    </location>
</feature>
<dbReference type="PANTHER" id="PTHR15032">
    <property type="entry name" value="N-ACYL-PHOSPHATIDYLETHANOLAMINE-HYDROLYZING PHOSPHOLIPASE D"/>
    <property type="match status" value="1"/>
</dbReference>
<dbReference type="Gene3D" id="3.60.15.10">
    <property type="entry name" value="Ribonuclease Z/Hydroxyacylglutathione hydrolase-like"/>
    <property type="match status" value="1"/>
</dbReference>
<dbReference type="GO" id="GO:0070291">
    <property type="term" value="P:N-acylethanolamine metabolic process"/>
    <property type="evidence" value="ECO:0007669"/>
    <property type="project" value="TreeGrafter"/>
</dbReference>
<feature type="binding site" evidence="1">
    <location>
        <position position="181"/>
    </location>
    <ligand>
        <name>an N-acyl-1,2-diacyl-sn-glycero-3-phosphoethanolamine</name>
        <dbReference type="ChEBI" id="CHEBI:62537"/>
    </ligand>
</feature>
<dbReference type="OrthoDB" id="332863at2759"/>
<dbReference type="STRING" id="1280837.A0A316VJK0"/>
<gene>
    <name evidence="4" type="ORF">FA14DRAFT_107088</name>
</gene>
<feature type="compositionally biased region" description="Basic and acidic residues" evidence="2">
    <location>
        <begin position="32"/>
        <end position="57"/>
    </location>
</feature>
<proteinExistence type="predicted"/>
<dbReference type="PANTHER" id="PTHR15032:SF27">
    <property type="entry name" value="N-ACYL-PHOSPHATIDYLETHANOLAMINE-HYDROLYZING PHOSPHOLIPASE D"/>
    <property type="match status" value="1"/>
</dbReference>
<evidence type="ECO:0000259" key="3">
    <source>
        <dbReference type="Pfam" id="PF12706"/>
    </source>
</evidence>
<accession>A0A316VJK0</accession>
<dbReference type="InterPro" id="IPR001279">
    <property type="entry name" value="Metallo-B-lactamas"/>
</dbReference>
<feature type="domain" description="Metallo-beta-lactamase" evidence="3">
    <location>
        <begin position="136"/>
        <end position="372"/>
    </location>
</feature>
<dbReference type="InterPro" id="IPR036866">
    <property type="entry name" value="RibonucZ/Hydroxyglut_hydro"/>
</dbReference>
<dbReference type="InParanoid" id="A0A316VJK0"/>
<protein>
    <submittedName>
        <fullName evidence="4">Metallo-hydrolase/oxidoreductase</fullName>
    </submittedName>
</protein>
<sequence length="438" mass="48981">LVRIGFQNPWDSWHKPTLSEVWNGLRWTQQGEEPKHKGHTEFEAYRTAIEEARRKESGQASEQEDESKGTLNASQEHLLPSKDAGELKESDLAIHKPDFSQSPDDATSVKATWLGHATVLLQLPSSKANPSSEPIRILFDPIFSHRCSPTQYIGPSRLYPAPCTVADLPKIDAVCISHSHYDHLDYDSIIQLWRANVEGIRFIVPLGNKAWFLGLGLNIDEERVSELDWWDEVWLTQEGRQDEGRKARVICTPAQHGSGRYGFDASRSLWSSWTIEYTHTSQQKPFRAFFGGDTGFQFHSSSPQATRYPTCPAFAEVQKELGSPHLSFLPISVGATFNFVKSYDALGVVPEMDGGLTGANHMTPFDAVRVAKILAGEPGEEDRQPDQSSGQQNGFDIPQQSVVMAIHWGTFVSGMDEIRRSMHDLESACAVQDVLYAR</sequence>
<feature type="non-terminal residue" evidence="4">
    <location>
        <position position="438"/>
    </location>
</feature>
<feature type="region of interest" description="Disordered" evidence="2">
    <location>
        <begin position="31"/>
        <end position="78"/>
    </location>
</feature>
<evidence type="ECO:0000313" key="4">
    <source>
        <dbReference type="EMBL" id="PWN37726.1"/>
    </source>
</evidence>
<organism evidence="4 5">
    <name type="scientific">Meira miltonrushii</name>
    <dbReference type="NCBI Taxonomy" id="1280837"/>
    <lineage>
        <taxon>Eukaryota</taxon>
        <taxon>Fungi</taxon>
        <taxon>Dikarya</taxon>
        <taxon>Basidiomycota</taxon>
        <taxon>Ustilaginomycotina</taxon>
        <taxon>Exobasidiomycetes</taxon>
        <taxon>Exobasidiales</taxon>
        <taxon>Brachybasidiaceae</taxon>
        <taxon>Meira</taxon>
    </lineage>
</organism>
<reference evidence="4 5" key="1">
    <citation type="journal article" date="2018" name="Mol. Biol. Evol.">
        <title>Broad Genomic Sampling Reveals a Smut Pathogenic Ancestry of the Fungal Clade Ustilaginomycotina.</title>
        <authorList>
            <person name="Kijpornyongpan T."/>
            <person name="Mondo S.J."/>
            <person name="Barry K."/>
            <person name="Sandor L."/>
            <person name="Lee J."/>
            <person name="Lipzen A."/>
            <person name="Pangilinan J."/>
            <person name="LaButti K."/>
            <person name="Hainaut M."/>
            <person name="Henrissat B."/>
            <person name="Grigoriev I.V."/>
            <person name="Spatafora J.W."/>
            <person name="Aime M.C."/>
        </authorList>
    </citation>
    <scope>NUCLEOTIDE SEQUENCE [LARGE SCALE GENOMIC DNA]</scope>
    <source>
        <strain evidence="4 5">MCA 3882</strain>
    </source>
</reference>
<keyword evidence="5" id="KW-1185">Reference proteome</keyword>
<feature type="binding site" evidence="1">
    <location>
        <position position="361"/>
    </location>
    <ligand>
        <name>an N-acyl-1,2-diacyl-sn-glycero-3-phosphoethanolamine</name>
        <dbReference type="ChEBI" id="CHEBI:62537"/>
    </ligand>
</feature>
<dbReference type="InterPro" id="IPR024884">
    <property type="entry name" value="NAPE-PLD"/>
</dbReference>
<dbReference type="Proteomes" id="UP000245771">
    <property type="component" value="Unassembled WGS sequence"/>
</dbReference>
<dbReference type="GeneID" id="37017577"/>
<dbReference type="GO" id="GO:0008270">
    <property type="term" value="F:zinc ion binding"/>
    <property type="evidence" value="ECO:0007669"/>
    <property type="project" value="InterPro"/>
</dbReference>
<dbReference type="EMBL" id="KZ819602">
    <property type="protein sequence ID" value="PWN37726.1"/>
    <property type="molecule type" value="Genomic_DNA"/>
</dbReference>
<dbReference type="PIRSF" id="PIRSF038896">
    <property type="entry name" value="NAPE-PLD"/>
    <property type="match status" value="1"/>
</dbReference>
<dbReference type="Pfam" id="PF12706">
    <property type="entry name" value="Lactamase_B_2"/>
    <property type="match status" value="1"/>
</dbReference>